<feature type="chain" id="PRO_5045927955" evidence="1">
    <location>
        <begin position="23"/>
        <end position="324"/>
    </location>
</feature>
<dbReference type="Proteomes" id="UP001589619">
    <property type="component" value="Unassembled WGS sequence"/>
</dbReference>
<evidence type="ECO:0000313" key="4">
    <source>
        <dbReference type="Proteomes" id="UP001589619"/>
    </source>
</evidence>
<dbReference type="InterPro" id="IPR012854">
    <property type="entry name" value="Cu_amine_oxidase-like_N"/>
</dbReference>
<proteinExistence type="predicted"/>
<gene>
    <name evidence="3" type="ORF">ACFFNY_34500</name>
</gene>
<feature type="signal peptide" evidence="1">
    <location>
        <begin position="1"/>
        <end position="22"/>
    </location>
</feature>
<reference evidence="3 4" key="1">
    <citation type="submission" date="2024-09" db="EMBL/GenBank/DDBJ databases">
        <authorList>
            <person name="Sun Q."/>
            <person name="Mori K."/>
        </authorList>
    </citation>
    <scope>NUCLEOTIDE SEQUENCE [LARGE SCALE GENOMIC DNA]</scope>
    <source>
        <strain evidence="3 4">JCM 12520</strain>
    </source>
</reference>
<dbReference type="EMBL" id="JBHMAG010000026">
    <property type="protein sequence ID" value="MFB9756705.1"/>
    <property type="molecule type" value="Genomic_DNA"/>
</dbReference>
<organism evidence="3 4">
    <name type="scientific">Paenibacillus hodogayensis</name>
    <dbReference type="NCBI Taxonomy" id="279208"/>
    <lineage>
        <taxon>Bacteria</taxon>
        <taxon>Bacillati</taxon>
        <taxon>Bacillota</taxon>
        <taxon>Bacilli</taxon>
        <taxon>Bacillales</taxon>
        <taxon>Paenibacillaceae</taxon>
        <taxon>Paenibacillus</taxon>
    </lineage>
</organism>
<evidence type="ECO:0000256" key="1">
    <source>
        <dbReference type="SAM" id="SignalP"/>
    </source>
</evidence>
<name>A0ABV5W7Z1_9BACL</name>
<accession>A0ABV5W7Z1</accession>
<sequence length="324" mass="36027">MKKFVLGLVLGILLSLSSVAVASNKLEVIKQSINFVVNGKTISMGQEYAAFNYDGHLYMPIRFFAESIGASIGYNAASETVSVLFSTNRIVIKDPLFPSISVGNLVLNQKGGETSIQGQLLVDENLETQKNPRYCFFTLHFYNQSGMEIGQADYGVLLDRPNQMGGIHPFQTRGNGDLTHYARIELKVGYFDETPIKGSLPPVPYIKSNANLSPLLSSYCWIGCADYPGPVRRVENQKPVQVLPGDSVTVEFDYTPKPAAVTVTRYRIENGQQVETAREPLIDNVFSFPSEEGVYVYQIFAQWKISEKYVSGDASYVFIVQVER</sequence>
<comment type="caution">
    <text evidence="3">The sequence shown here is derived from an EMBL/GenBank/DDBJ whole genome shotgun (WGS) entry which is preliminary data.</text>
</comment>
<dbReference type="Pfam" id="PF07833">
    <property type="entry name" value="Cu_amine_oxidN1"/>
    <property type="match status" value="1"/>
</dbReference>
<evidence type="ECO:0000313" key="3">
    <source>
        <dbReference type="EMBL" id="MFB9756705.1"/>
    </source>
</evidence>
<keyword evidence="1" id="KW-0732">Signal</keyword>
<keyword evidence="4" id="KW-1185">Reference proteome</keyword>
<protein>
    <submittedName>
        <fullName evidence="3">Stalk domain-containing protein</fullName>
    </submittedName>
</protein>
<dbReference type="RefSeq" id="WP_344904107.1">
    <property type="nucleotide sequence ID" value="NZ_BAAAYO010000001.1"/>
</dbReference>
<feature type="domain" description="Copper amine oxidase-like N-terminal" evidence="2">
    <location>
        <begin position="32"/>
        <end position="82"/>
    </location>
</feature>
<evidence type="ECO:0000259" key="2">
    <source>
        <dbReference type="Pfam" id="PF07833"/>
    </source>
</evidence>